<accession>A0A2Z7BKY9</accession>
<feature type="compositionally biased region" description="Low complexity" evidence="1">
    <location>
        <begin position="341"/>
        <end position="352"/>
    </location>
</feature>
<dbReference type="Proteomes" id="UP000250235">
    <property type="component" value="Unassembled WGS sequence"/>
</dbReference>
<protein>
    <submittedName>
        <fullName evidence="2">Uncharacterized protein</fullName>
    </submittedName>
</protein>
<proteinExistence type="predicted"/>
<keyword evidence="3" id="KW-1185">Reference proteome</keyword>
<feature type="region of interest" description="Disordered" evidence="1">
    <location>
        <begin position="339"/>
        <end position="369"/>
    </location>
</feature>
<feature type="compositionally biased region" description="Basic and acidic residues" evidence="1">
    <location>
        <begin position="360"/>
        <end position="369"/>
    </location>
</feature>
<name>A0A2Z7BKY9_9LAMI</name>
<evidence type="ECO:0000313" key="2">
    <source>
        <dbReference type="EMBL" id="KZV35292.1"/>
    </source>
</evidence>
<gene>
    <name evidence="2" type="ORF">F511_41746</name>
</gene>
<dbReference type="EMBL" id="KV004694">
    <property type="protein sequence ID" value="KZV35292.1"/>
    <property type="molecule type" value="Genomic_DNA"/>
</dbReference>
<evidence type="ECO:0000313" key="3">
    <source>
        <dbReference type="Proteomes" id="UP000250235"/>
    </source>
</evidence>
<sequence>MRIRPPELETSICDVKYHVSLVGKIVMFVRCDSGYDGYHETHLIVTVCVVPEKSNAIIGVVTSGFECLPPSYDGLTGPEDHGPMISPVDTLCGDWYKASLPKISSAEKGKAPLHEKDPIKEELKAQIQAHGLRWEKTCCSKIFEGKSRDHGAVIARSNTNTKSSCWIRTMVRVNDSWVIEPCADYWKPLPRQVVCNEVLPQVSYVDTIPTVSEFFKLLKRRWADVCPEAAEFFVSGTLLPVGSLNFCRALTVVQPTQDFGFRRPTVTTWGWSHLCTAFIRYSLFNGLRSVAFSVSGSATVLVRPTFGVANIFDTSVQIASVPLLSDTAFDSDVQMTDIQHSTSESDSSSSSEQLDFHVNSPDDEKTSTD</sequence>
<dbReference type="AlphaFoldDB" id="A0A2Z7BKY9"/>
<evidence type="ECO:0000256" key="1">
    <source>
        <dbReference type="SAM" id="MobiDB-lite"/>
    </source>
</evidence>
<reference evidence="2 3" key="1">
    <citation type="journal article" date="2015" name="Proc. Natl. Acad. Sci. U.S.A.">
        <title>The resurrection genome of Boea hygrometrica: A blueprint for survival of dehydration.</title>
        <authorList>
            <person name="Xiao L."/>
            <person name="Yang G."/>
            <person name="Zhang L."/>
            <person name="Yang X."/>
            <person name="Zhao S."/>
            <person name="Ji Z."/>
            <person name="Zhou Q."/>
            <person name="Hu M."/>
            <person name="Wang Y."/>
            <person name="Chen M."/>
            <person name="Xu Y."/>
            <person name="Jin H."/>
            <person name="Xiao X."/>
            <person name="Hu G."/>
            <person name="Bao F."/>
            <person name="Hu Y."/>
            <person name="Wan P."/>
            <person name="Li L."/>
            <person name="Deng X."/>
            <person name="Kuang T."/>
            <person name="Xiang C."/>
            <person name="Zhu J.K."/>
            <person name="Oliver M.J."/>
            <person name="He Y."/>
        </authorList>
    </citation>
    <scope>NUCLEOTIDE SEQUENCE [LARGE SCALE GENOMIC DNA]</scope>
    <source>
        <strain evidence="3">cv. XS01</strain>
    </source>
</reference>
<organism evidence="2 3">
    <name type="scientific">Dorcoceras hygrometricum</name>
    <dbReference type="NCBI Taxonomy" id="472368"/>
    <lineage>
        <taxon>Eukaryota</taxon>
        <taxon>Viridiplantae</taxon>
        <taxon>Streptophyta</taxon>
        <taxon>Embryophyta</taxon>
        <taxon>Tracheophyta</taxon>
        <taxon>Spermatophyta</taxon>
        <taxon>Magnoliopsida</taxon>
        <taxon>eudicotyledons</taxon>
        <taxon>Gunneridae</taxon>
        <taxon>Pentapetalae</taxon>
        <taxon>asterids</taxon>
        <taxon>lamiids</taxon>
        <taxon>Lamiales</taxon>
        <taxon>Gesneriaceae</taxon>
        <taxon>Didymocarpoideae</taxon>
        <taxon>Trichosporeae</taxon>
        <taxon>Loxocarpinae</taxon>
        <taxon>Dorcoceras</taxon>
    </lineage>
</organism>